<dbReference type="KEGG" id="xyk:GT347_06575"/>
<evidence type="ECO:0000313" key="6">
    <source>
        <dbReference type="EMBL" id="QHI97685.1"/>
    </source>
</evidence>
<dbReference type="GO" id="GO:0010628">
    <property type="term" value="P:positive regulation of gene expression"/>
    <property type="evidence" value="ECO:0007669"/>
    <property type="project" value="TreeGrafter"/>
</dbReference>
<dbReference type="RefSeq" id="WP_160551203.1">
    <property type="nucleotide sequence ID" value="NZ_CP047650.1"/>
</dbReference>
<dbReference type="Gene3D" id="3.40.190.290">
    <property type="match status" value="1"/>
</dbReference>
<dbReference type="PANTHER" id="PTHR30427">
    <property type="entry name" value="TRANSCRIPTIONAL ACTIVATOR PROTEIN LYSR"/>
    <property type="match status" value="1"/>
</dbReference>
<gene>
    <name evidence="6" type="ORF">GT347_06575</name>
</gene>
<dbReference type="Proteomes" id="UP000464787">
    <property type="component" value="Chromosome"/>
</dbReference>
<dbReference type="Pfam" id="PF00126">
    <property type="entry name" value="HTH_1"/>
    <property type="match status" value="1"/>
</dbReference>
<dbReference type="InterPro" id="IPR036390">
    <property type="entry name" value="WH_DNA-bd_sf"/>
</dbReference>
<organism evidence="6 7">
    <name type="scientific">Xylophilus rhododendri</name>
    <dbReference type="NCBI Taxonomy" id="2697032"/>
    <lineage>
        <taxon>Bacteria</taxon>
        <taxon>Pseudomonadati</taxon>
        <taxon>Pseudomonadota</taxon>
        <taxon>Betaproteobacteria</taxon>
        <taxon>Burkholderiales</taxon>
        <taxon>Xylophilus</taxon>
    </lineage>
</organism>
<feature type="domain" description="HTH lysR-type" evidence="5">
    <location>
        <begin position="18"/>
        <end position="75"/>
    </location>
</feature>
<dbReference type="PANTHER" id="PTHR30427:SF1">
    <property type="entry name" value="TRANSCRIPTIONAL ACTIVATOR PROTEIN LYSR"/>
    <property type="match status" value="1"/>
</dbReference>
<dbReference type="EMBL" id="CP047650">
    <property type="protein sequence ID" value="QHI97685.1"/>
    <property type="molecule type" value="Genomic_DNA"/>
</dbReference>
<sequence>MPRTAPPAIAPQPLVPALNHRQIEAFRAVMIRGTATEAAVLLHTSQPVVSKLIARLQAVSGLKLFELRKGRLMPTPEARRLFNMVERSYIGLEQIGQTISELRGMHASRIELGCLPSLGMGVLPEILRRFQDRHPTVQVSIKTVSSTLVKDSVASGRLDLGITMRQVDTAGTHAEPLPSVNAVCVMAPGHHLASKKVIQARDLHGQAFIWPDRNDNMRTAIEKVFAAQRVQPLVAVETTYAITICLLALQGLGVGIVSPFVVPPLLQAGLVARPFKPDLPVDLVLLTPLGQPVSRAAGALVEVLQEALQSFSLDAAVLKPARKR</sequence>
<accession>A0A857J4A0</accession>
<evidence type="ECO:0000256" key="4">
    <source>
        <dbReference type="ARBA" id="ARBA00023163"/>
    </source>
</evidence>
<dbReference type="PROSITE" id="PS50931">
    <property type="entry name" value="HTH_LYSR"/>
    <property type="match status" value="1"/>
</dbReference>
<comment type="similarity">
    <text evidence="1">Belongs to the LysR transcriptional regulatory family.</text>
</comment>
<dbReference type="SUPFAM" id="SSF53850">
    <property type="entry name" value="Periplasmic binding protein-like II"/>
    <property type="match status" value="1"/>
</dbReference>
<evidence type="ECO:0000256" key="2">
    <source>
        <dbReference type="ARBA" id="ARBA00023015"/>
    </source>
</evidence>
<protein>
    <submittedName>
        <fullName evidence="6">LysR family transcriptional regulator</fullName>
    </submittedName>
</protein>
<dbReference type="InterPro" id="IPR005119">
    <property type="entry name" value="LysR_subst-bd"/>
</dbReference>
<dbReference type="Pfam" id="PF03466">
    <property type="entry name" value="LysR_substrate"/>
    <property type="match status" value="1"/>
</dbReference>
<evidence type="ECO:0000313" key="7">
    <source>
        <dbReference type="Proteomes" id="UP000464787"/>
    </source>
</evidence>
<keyword evidence="2" id="KW-0805">Transcription regulation</keyword>
<evidence type="ECO:0000259" key="5">
    <source>
        <dbReference type="PROSITE" id="PS50931"/>
    </source>
</evidence>
<keyword evidence="4" id="KW-0804">Transcription</keyword>
<dbReference type="InterPro" id="IPR037424">
    <property type="entry name" value="NocR_PBP2"/>
</dbReference>
<dbReference type="GO" id="GO:0043565">
    <property type="term" value="F:sequence-specific DNA binding"/>
    <property type="evidence" value="ECO:0007669"/>
    <property type="project" value="TreeGrafter"/>
</dbReference>
<dbReference type="InterPro" id="IPR000847">
    <property type="entry name" value="LysR_HTH_N"/>
</dbReference>
<dbReference type="Gene3D" id="1.10.10.10">
    <property type="entry name" value="Winged helix-like DNA-binding domain superfamily/Winged helix DNA-binding domain"/>
    <property type="match status" value="1"/>
</dbReference>
<dbReference type="SUPFAM" id="SSF46785">
    <property type="entry name" value="Winged helix' DNA-binding domain"/>
    <property type="match status" value="1"/>
</dbReference>
<dbReference type="CDD" id="cd08415">
    <property type="entry name" value="PBP2_LysR_opines_like"/>
    <property type="match status" value="1"/>
</dbReference>
<dbReference type="InterPro" id="IPR036388">
    <property type="entry name" value="WH-like_DNA-bd_sf"/>
</dbReference>
<evidence type="ECO:0000256" key="3">
    <source>
        <dbReference type="ARBA" id="ARBA00023125"/>
    </source>
</evidence>
<name>A0A857J4A0_9BURK</name>
<evidence type="ECO:0000256" key="1">
    <source>
        <dbReference type="ARBA" id="ARBA00009437"/>
    </source>
</evidence>
<reference evidence="6 7" key="1">
    <citation type="submission" date="2020-01" db="EMBL/GenBank/DDBJ databases">
        <title>Genome sequencing of strain KACC 21265.</title>
        <authorList>
            <person name="Heo J."/>
            <person name="Kim S.-J."/>
            <person name="Kim J.-S."/>
            <person name="Hong S.-B."/>
            <person name="Kwon S.-W."/>
        </authorList>
    </citation>
    <scope>NUCLEOTIDE SEQUENCE [LARGE SCALE GENOMIC DNA]</scope>
    <source>
        <strain evidence="6 7">KACC 21265</strain>
    </source>
</reference>
<dbReference type="GO" id="GO:0003700">
    <property type="term" value="F:DNA-binding transcription factor activity"/>
    <property type="evidence" value="ECO:0007669"/>
    <property type="project" value="InterPro"/>
</dbReference>
<proteinExistence type="inferred from homology"/>
<dbReference type="AlphaFoldDB" id="A0A857J4A0"/>
<keyword evidence="7" id="KW-1185">Reference proteome</keyword>
<keyword evidence="3" id="KW-0238">DNA-binding</keyword>